<feature type="region of interest" description="Disordered" evidence="2">
    <location>
        <begin position="174"/>
        <end position="206"/>
    </location>
</feature>
<dbReference type="Pfam" id="PF19077">
    <property type="entry name" value="Big_13"/>
    <property type="match status" value="2"/>
</dbReference>
<keyword evidence="1" id="KW-0732">Signal</keyword>
<evidence type="ECO:0000259" key="4">
    <source>
        <dbReference type="Pfam" id="PF19077"/>
    </source>
</evidence>
<dbReference type="AlphaFoldDB" id="A0A6G8PZ05"/>
<dbReference type="Pfam" id="PF13205">
    <property type="entry name" value="Big_5"/>
    <property type="match status" value="1"/>
</dbReference>
<evidence type="ECO:0000259" key="3">
    <source>
        <dbReference type="Pfam" id="PF13205"/>
    </source>
</evidence>
<gene>
    <name evidence="5" type="ORF">GBA65_13555</name>
</gene>
<reference evidence="5 6" key="1">
    <citation type="submission" date="2019-10" db="EMBL/GenBank/DDBJ databases">
        <title>Rubrobacter sp nov SCSIO 52915 isolated from a deep-sea sediment in the South China Sea.</title>
        <authorList>
            <person name="Chen R.W."/>
        </authorList>
    </citation>
    <scope>NUCLEOTIDE SEQUENCE [LARGE SCALE GENOMIC DNA]</scope>
    <source>
        <strain evidence="5 6">SCSIO 52915</strain>
    </source>
</reference>
<protein>
    <recommendedName>
        <fullName evidence="7">Ig-like domain (Group 3)</fullName>
    </recommendedName>
</protein>
<dbReference type="InterPro" id="IPR032812">
    <property type="entry name" value="SbsA_Ig"/>
</dbReference>
<dbReference type="KEGG" id="rmar:GBA65_13555"/>
<evidence type="ECO:0000256" key="1">
    <source>
        <dbReference type="ARBA" id="ARBA00022729"/>
    </source>
</evidence>
<feature type="region of interest" description="Disordered" evidence="2">
    <location>
        <begin position="265"/>
        <end position="302"/>
    </location>
</feature>
<evidence type="ECO:0000313" key="6">
    <source>
        <dbReference type="Proteomes" id="UP000502706"/>
    </source>
</evidence>
<evidence type="ECO:0000313" key="5">
    <source>
        <dbReference type="EMBL" id="QIN79367.1"/>
    </source>
</evidence>
<dbReference type="GO" id="GO:0005975">
    <property type="term" value="P:carbohydrate metabolic process"/>
    <property type="evidence" value="ECO:0007669"/>
    <property type="project" value="UniProtKB-ARBA"/>
</dbReference>
<dbReference type="Proteomes" id="UP000502706">
    <property type="component" value="Chromosome"/>
</dbReference>
<name>A0A6G8PZ05_9ACTN</name>
<feature type="compositionally biased region" description="Low complexity" evidence="2">
    <location>
        <begin position="265"/>
        <end position="279"/>
    </location>
</feature>
<dbReference type="InterPro" id="IPR044016">
    <property type="entry name" value="Big_13"/>
</dbReference>
<proteinExistence type="predicted"/>
<accession>A0A6G8PZ05</accession>
<dbReference type="Gene3D" id="2.60.40.1220">
    <property type="match status" value="1"/>
</dbReference>
<feature type="domain" description="Bacterial Ig-like" evidence="4">
    <location>
        <begin position="371"/>
        <end position="464"/>
    </location>
</feature>
<sequence>MTIEISKESFKGSGGVKKILAIGATALMASVALASPAWASVGDGRLLEVDYTNDFVLLEGYPEGEVTVEVLRSGVDGPIGTFTGTVVAGAGGEPSVLEINHAGDDPEAGVNDCWQDGTPNIRPGDQVRVTGTGIDDYTFVRNLDYEDVDGRILGVATGNELENGSFVNTPISLASSDPDAEPPTLDARRVGGTVGSRGTISELSPSGAFDAPLAGQGGEVSLQYINVTDDGGEESTVAGPFDATPPDLGCGPEVNDPNPGAFADVTPPDAPTVPDLAAASDDGASNTDNKTSVATPTFTGSSESRSTVELLVDGNVVGSGSTVGGKYSIETSAIGVGVHNVTARAKDAANNVSAPSGALSMEVLDVVPPAAPSLDLVAASDTGSSNADNRTNDATPTFAGRTEAGASVRILVDGVLRGTGTANASGNYSITTSALANGARSVVAEARDAAGNASRSAALTVNVDLIRPSVVARTPAVNATGRAVTTNATATFSEPVVGTSAASFTLKRGTIGVTSAVTYNAANRTATLNPNANLLRNTLYTAALTGGIRDQAGNTLAPVSWSFRTVR</sequence>
<keyword evidence="6" id="KW-1185">Reference proteome</keyword>
<dbReference type="InterPro" id="IPR013783">
    <property type="entry name" value="Ig-like_fold"/>
</dbReference>
<dbReference type="RefSeq" id="WP_166397030.1">
    <property type="nucleotide sequence ID" value="NZ_CP045121.1"/>
</dbReference>
<feature type="domain" description="SbsA Ig-like" evidence="3">
    <location>
        <begin position="466"/>
        <end position="565"/>
    </location>
</feature>
<dbReference type="Gene3D" id="2.60.40.10">
    <property type="entry name" value="Immunoglobulins"/>
    <property type="match status" value="2"/>
</dbReference>
<evidence type="ECO:0008006" key="7">
    <source>
        <dbReference type="Google" id="ProtNLM"/>
    </source>
</evidence>
<feature type="compositionally biased region" description="Polar residues" evidence="2">
    <location>
        <begin position="283"/>
        <end position="302"/>
    </location>
</feature>
<evidence type="ECO:0000256" key="2">
    <source>
        <dbReference type="SAM" id="MobiDB-lite"/>
    </source>
</evidence>
<dbReference type="EMBL" id="CP045121">
    <property type="protein sequence ID" value="QIN79367.1"/>
    <property type="molecule type" value="Genomic_DNA"/>
</dbReference>
<feature type="domain" description="Bacterial Ig-like" evidence="4">
    <location>
        <begin position="270"/>
        <end position="356"/>
    </location>
</feature>
<dbReference type="InterPro" id="IPR014755">
    <property type="entry name" value="Cu-Rt/internalin_Ig-like"/>
</dbReference>
<organism evidence="5 6">
    <name type="scientific">Rubrobacter marinus</name>
    <dbReference type="NCBI Taxonomy" id="2653852"/>
    <lineage>
        <taxon>Bacteria</taxon>
        <taxon>Bacillati</taxon>
        <taxon>Actinomycetota</taxon>
        <taxon>Rubrobacteria</taxon>
        <taxon>Rubrobacterales</taxon>
        <taxon>Rubrobacteraceae</taxon>
        <taxon>Rubrobacter</taxon>
    </lineage>
</organism>